<proteinExistence type="predicted"/>
<feature type="compositionally biased region" description="Low complexity" evidence="1">
    <location>
        <begin position="211"/>
        <end position="222"/>
    </location>
</feature>
<feature type="region of interest" description="Disordered" evidence="1">
    <location>
        <begin position="92"/>
        <end position="117"/>
    </location>
</feature>
<evidence type="ECO:0000256" key="1">
    <source>
        <dbReference type="SAM" id="MobiDB-lite"/>
    </source>
</evidence>
<organism evidence="2 3">
    <name type="scientific">Rhipicephalus microplus</name>
    <name type="common">Cattle tick</name>
    <name type="synonym">Boophilus microplus</name>
    <dbReference type="NCBI Taxonomy" id="6941"/>
    <lineage>
        <taxon>Eukaryota</taxon>
        <taxon>Metazoa</taxon>
        <taxon>Ecdysozoa</taxon>
        <taxon>Arthropoda</taxon>
        <taxon>Chelicerata</taxon>
        <taxon>Arachnida</taxon>
        <taxon>Acari</taxon>
        <taxon>Parasitiformes</taxon>
        <taxon>Ixodida</taxon>
        <taxon>Ixodoidea</taxon>
        <taxon>Ixodidae</taxon>
        <taxon>Rhipicephalinae</taxon>
        <taxon>Rhipicephalus</taxon>
        <taxon>Boophilus</taxon>
    </lineage>
</organism>
<gene>
    <name evidence="2" type="ORF">HPB51_020983</name>
</gene>
<sequence length="238" mass="25933">MCLYMRIAFGIHKPPSARLESEDKAPTPCTNSRGRLRRGARPEQLGASRRQREMEEAGAAGPAAAIRLASSQGDPVPWAALLASHTHIAIHNTREPCAKRPSGSDRQARGPGNGGIDVGLQPPAVVYACTNTGMRRRFLFRIQRHLGGEGQIETRMRPALYGLAGQHARRSLTHMTYAGCLEGTVRFEGKQKTEVRTAAGWQTGLSLVKMPLSHDPPSLSPDGESQKSLHNLDTTMKR</sequence>
<name>A0A9J6DW69_RHIMP</name>
<protein>
    <submittedName>
        <fullName evidence="2">Uncharacterized protein</fullName>
    </submittedName>
</protein>
<feature type="compositionally biased region" description="Basic and acidic residues" evidence="1">
    <location>
        <begin position="92"/>
        <end position="108"/>
    </location>
</feature>
<feature type="region of interest" description="Disordered" evidence="1">
    <location>
        <begin position="17"/>
        <end position="59"/>
    </location>
</feature>
<feature type="compositionally biased region" description="Polar residues" evidence="1">
    <location>
        <begin position="226"/>
        <end position="238"/>
    </location>
</feature>
<evidence type="ECO:0000313" key="2">
    <source>
        <dbReference type="EMBL" id="KAH8026491.1"/>
    </source>
</evidence>
<feature type="region of interest" description="Disordered" evidence="1">
    <location>
        <begin position="210"/>
        <end position="238"/>
    </location>
</feature>
<accession>A0A9J6DW69</accession>
<dbReference type="EMBL" id="JABSTU010000007">
    <property type="protein sequence ID" value="KAH8026491.1"/>
    <property type="molecule type" value="Genomic_DNA"/>
</dbReference>
<dbReference type="Proteomes" id="UP000821866">
    <property type="component" value="Unassembled WGS sequence"/>
</dbReference>
<reference evidence="2" key="2">
    <citation type="submission" date="2021-09" db="EMBL/GenBank/DDBJ databases">
        <authorList>
            <person name="Jia N."/>
            <person name="Wang J."/>
            <person name="Shi W."/>
            <person name="Du L."/>
            <person name="Sun Y."/>
            <person name="Zhan W."/>
            <person name="Jiang J."/>
            <person name="Wang Q."/>
            <person name="Zhang B."/>
            <person name="Ji P."/>
            <person name="Sakyi L.B."/>
            <person name="Cui X."/>
            <person name="Yuan T."/>
            <person name="Jiang B."/>
            <person name="Yang W."/>
            <person name="Lam T.T.-Y."/>
            <person name="Chang Q."/>
            <person name="Ding S."/>
            <person name="Wang X."/>
            <person name="Zhu J."/>
            <person name="Ruan X."/>
            <person name="Zhao L."/>
            <person name="Wei J."/>
            <person name="Que T."/>
            <person name="Du C."/>
            <person name="Cheng J."/>
            <person name="Dai P."/>
            <person name="Han X."/>
            <person name="Huang E."/>
            <person name="Gao Y."/>
            <person name="Liu J."/>
            <person name="Shao H."/>
            <person name="Ye R."/>
            <person name="Li L."/>
            <person name="Wei W."/>
            <person name="Wang X."/>
            <person name="Wang C."/>
            <person name="Huo Q."/>
            <person name="Li W."/>
            <person name="Guo W."/>
            <person name="Chen H."/>
            <person name="Chen S."/>
            <person name="Zhou L."/>
            <person name="Zhou L."/>
            <person name="Ni X."/>
            <person name="Tian J."/>
            <person name="Zhou Y."/>
            <person name="Sheng Y."/>
            <person name="Liu T."/>
            <person name="Pan Y."/>
            <person name="Xia L."/>
            <person name="Li J."/>
            <person name="Zhao F."/>
            <person name="Cao W."/>
        </authorList>
    </citation>
    <scope>NUCLEOTIDE SEQUENCE</scope>
    <source>
        <strain evidence="2">Rmic-2018</strain>
        <tissue evidence="2">Larvae</tissue>
    </source>
</reference>
<reference evidence="2" key="1">
    <citation type="journal article" date="2020" name="Cell">
        <title>Large-Scale Comparative Analyses of Tick Genomes Elucidate Their Genetic Diversity and Vector Capacities.</title>
        <authorList>
            <consortium name="Tick Genome and Microbiome Consortium (TIGMIC)"/>
            <person name="Jia N."/>
            <person name="Wang J."/>
            <person name="Shi W."/>
            <person name="Du L."/>
            <person name="Sun Y."/>
            <person name="Zhan W."/>
            <person name="Jiang J.F."/>
            <person name="Wang Q."/>
            <person name="Zhang B."/>
            <person name="Ji P."/>
            <person name="Bell-Sakyi L."/>
            <person name="Cui X.M."/>
            <person name="Yuan T.T."/>
            <person name="Jiang B.G."/>
            <person name="Yang W.F."/>
            <person name="Lam T.T."/>
            <person name="Chang Q.C."/>
            <person name="Ding S.J."/>
            <person name="Wang X.J."/>
            <person name="Zhu J.G."/>
            <person name="Ruan X.D."/>
            <person name="Zhao L."/>
            <person name="Wei J.T."/>
            <person name="Ye R.Z."/>
            <person name="Que T.C."/>
            <person name="Du C.H."/>
            <person name="Zhou Y.H."/>
            <person name="Cheng J.X."/>
            <person name="Dai P.F."/>
            <person name="Guo W.B."/>
            <person name="Han X.H."/>
            <person name="Huang E.J."/>
            <person name="Li L.F."/>
            <person name="Wei W."/>
            <person name="Gao Y.C."/>
            <person name="Liu J.Z."/>
            <person name="Shao H.Z."/>
            <person name="Wang X."/>
            <person name="Wang C.C."/>
            <person name="Yang T.C."/>
            <person name="Huo Q.B."/>
            <person name="Li W."/>
            <person name="Chen H.Y."/>
            <person name="Chen S.E."/>
            <person name="Zhou L.G."/>
            <person name="Ni X.B."/>
            <person name="Tian J.H."/>
            <person name="Sheng Y."/>
            <person name="Liu T."/>
            <person name="Pan Y.S."/>
            <person name="Xia L.Y."/>
            <person name="Li J."/>
            <person name="Zhao F."/>
            <person name="Cao W.C."/>
        </authorList>
    </citation>
    <scope>NUCLEOTIDE SEQUENCE</scope>
    <source>
        <strain evidence="2">Rmic-2018</strain>
    </source>
</reference>
<dbReference type="AlphaFoldDB" id="A0A9J6DW69"/>
<evidence type="ECO:0000313" key="3">
    <source>
        <dbReference type="Proteomes" id="UP000821866"/>
    </source>
</evidence>
<comment type="caution">
    <text evidence="2">The sequence shown here is derived from an EMBL/GenBank/DDBJ whole genome shotgun (WGS) entry which is preliminary data.</text>
</comment>
<keyword evidence="3" id="KW-1185">Reference proteome</keyword>